<protein>
    <submittedName>
        <fullName evidence="19">Nuclear pore membrane glycoprotein 210</fullName>
    </submittedName>
</protein>
<feature type="domain" description="NUP210 Ig-like" evidence="13">
    <location>
        <begin position="21"/>
        <end position="113"/>
    </location>
</feature>
<evidence type="ECO:0000259" key="16">
    <source>
        <dbReference type="Pfam" id="PF24935"/>
    </source>
</evidence>
<dbReference type="InterPro" id="IPR056898">
    <property type="entry name" value="Ig_NUP210_6th"/>
</dbReference>
<keyword evidence="4 9" id="KW-0732">Signal</keyword>
<feature type="domain" description="NUP210 Ig-like" evidence="18">
    <location>
        <begin position="1106"/>
        <end position="1220"/>
    </location>
</feature>
<evidence type="ECO:0000256" key="7">
    <source>
        <dbReference type="ARBA" id="ARBA00023180"/>
    </source>
</evidence>
<evidence type="ECO:0000259" key="11">
    <source>
        <dbReference type="Pfam" id="PF22962"/>
    </source>
</evidence>
<accession>F1KRM1</accession>
<evidence type="ECO:0000256" key="9">
    <source>
        <dbReference type="SAM" id="SignalP"/>
    </source>
</evidence>
<dbReference type="PANTHER" id="PTHR23019">
    <property type="entry name" value="NUCLEAR PORE MEMBRANE GLYCOPROTEIN GP210-RELATED"/>
    <property type="match status" value="1"/>
</dbReference>
<dbReference type="GO" id="GO:0005643">
    <property type="term" value="C:nuclear pore"/>
    <property type="evidence" value="ECO:0007669"/>
    <property type="project" value="TreeGrafter"/>
</dbReference>
<dbReference type="InterPro" id="IPR055097">
    <property type="entry name" value="Ig_NUP210_2nd"/>
</dbReference>
<dbReference type="InterPro" id="IPR058779">
    <property type="entry name" value="Ig_NUP210_13th"/>
</dbReference>
<dbReference type="InterPro" id="IPR055098">
    <property type="entry name" value="Ig_NUP210_3rd"/>
</dbReference>
<evidence type="ECO:0000259" key="10">
    <source>
        <dbReference type="Pfam" id="PF22959"/>
    </source>
</evidence>
<keyword evidence="6" id="KW-0472">Membrane</keyword>
<dbReference type="Pfam" id="PF22967">
    <property type="entry name" value="Ig_NUP210_1st"/>
    <property type="match status" value="1"/>
</dbReference>
<evidence type="ECO:0000259" key="13">
    <source>
        <dbReference type="Pfam" id="PF22967"/>
    </source>
</evidence>
<dbReference type="SUPFAM" id="SSF49373">
    <property type="entry name" value="Invasin/intimin cell-adhesion fragments"/>
    <property type="match status" value="1"/>
</dbReference>
<evidence type="ECO:0000256" key="3">
    <source>
        <dbReference type="ARBA" id="ARBA00022692"/>
    </source>
</evidence>
<sequence length="1428" mass="155776">MIRHNALYVVLVCFLIRSNTYRLNVPRVLLPYHPTVQVKFDLVVSDPEGGCFVWRSTRPDIVSVKAVEPRKANGCSDRAQIASTSRHADEQTAVIFAEDSVAHVVLSCGVSVDVIRSISISTTTKVLFLDAAPAKMVVQAFNSEGDMFSNLGEIPFEWHLSSVGKGDRPLRIVPFSQSKYEAPDGVRTLEGNKKRGYMVLVEGISTGAANLKVSFSERFFKNVSPREIDLLVMANLVLVPSEDIYLPLGGVVRYSAEIIKQSSHEQVSLPSKQYRLSVSDETTCVLDVASSLVTAVALGSTEIAIIDENVKAKHIIKPPSAHIYVVSPSALSFTISGDSWYLEKGRTYLISVQLVDSDENVMLIPDNARFGTAIPVEYFNVMDRSANGTFFQVKALESGIAALRSTFSSILDADGEEIQVPSTVTGEVMATISEVVSVSPHLLIFPYIQSAKQHYWQLKADGGTGVYTWSSDEKEIADVDEFGVVRAISVGETSITLKDANNGRHSDTATVRVLRPVKVDFVRSPLEVEIGGDLELSVAMFTEWKGEMLAVTDCRYVDFALSFGDSGIFSIVDGYVPKASLYGNGCSSVMLKALADGNAKLTISVGDLSADTHVSAYPPLKLESPSVVLLSLGSEVEVHVTGGPRPWVADPSGYFSKLSYSESVDLINHRYDQKRHFISCGTSKGDMLVRVHVGNEVTPSNPMPATVEAQLRVCCAIPSRIAISIVRENVPAMPPCPANSYFLLKSERSNISLSAYGRCESGPLSSSDRLFDSINALLVEWSTDEPKLLKVDELPVQETNSSQIFAVAEPQGGVGASEIVAKSVKYHVAGREVDLPNKLWASLDTMVVDIGRAVPSEVVLWNEKKTVKQVEIVAGSEHFFVEDDFDQAVVRVTIEKNFLKVQPLKVGSTRIQIVDMCFRNRLMVAITVTDLHEIIVDAPSFVAVGEEVSLRLSARDANGTMFAAEDARAMNINLNASSISVSMKREDPLNYRVLGVACGTVALIASARSASGRDLHSLPHELQVFAPLQLLPKAVTLVPESVFQLEVIGGPQPIPPLSFTLNDSSVASVAENGLITSKASGITTVVGSVVVENTSSKASMEIRVVSLRGIRILVSTNRLEQGTLAWARIEGLSDDETPFAFGSAVYPLRVAWRLNTHAVIEIVSPFGPGIRESMENQFQVLLRTLEPGQVMLHVSVRVDKQAEAHFKYGYQFDDEVLITVLEPLQLVQPAIRAQSIRVTPNARLELKPNRVDGSISLRIPPQYASYISISGDSGAVLRGVSVGDAVLEVCHISIPHNESTFVTVSVLPVHSVHLDSQTIIPANESRETALSGLPLGYRITLMVSFRDRVGRLFDATNVDVQLRPHRFDTTRIVANEDGRSFDVHLKKSGETILMVWDKDNPSINTFLRVPMVDDGGRDSPEYDDAFGW</sequence>
<feature type="domain" description="NUP210 Ig-like" evidence="14">
    <location>
        <begin position="122"/>
        <end position="225"/>
    </location>
</feature>
<dbReference type="Pfam" id="PF22963">
    <property type="entry name" value="Ig_NUP210_3rd"/>
    <property type="match status" value="1"/>
</dbReference>
<dbReference type="Pfam" id="PF26181">
    <property type="entry name" value="Ig_NUP210_13th"/>
    <property type="match status" value="1"/>
</dbReference>
<dbReference type="InterPro" id="IPR056897">
    <property type="entry name" value="Ig_NUP210_4th"/>
</dbReference>
<evidence type="ECO:0000313" key="19">
    <source>
        <dbReference type="EMBL" id="ADY40525.1"/>
    </source>
</evidence>
<evidence type="ECO:0000259" key="12">
    <source>
        <dbReference type="Pfam" id="PF22963"/>
    </source>
</evidence>
<evidence type="ECO:0000256" key="6">
    <source>
        <dbReference type="ARBA" id="ARBA00023136"/>
    </source>
</evidence>
<feature type="domain" description="NUP210 Ig-like" evidence="15">
    <location>
        <begin position="854"/>
        <end position="923"/>
    </location>
</feature>
<keyword evidence="8" id="KW-0539">Nucleus</keyword>
<evidence type="ECO:0000256" key="1">
    <source>
        <dbReference type="ARBA" id="ARBA00004590"/>
    </source>
</evidence>
<comment type="subcellular location">
    <subcellularLocation>
        <location evidence="1">Nucleus membrane</location>
        <topology evidence="1">Single-pass membrane protein</topology>
    </subcellularLocation>
</comment>
<evidence type="ECO:0000256" key="4">
    <source>
        <dbReference type="ARBA" id="ARBA00022729"/>
    </source>
</evidence>
<keyword evidence="7" id="KW-0325">Glycoprotein</keyword>
<dbReference type="Pfam" id="PF22959">
    <property type="entry name" value="Ig_NUP210_15th"/>
    <property type="match status" value="1"/>
</dbReference>
<name>F1KRM1_ASCSU</name>
<comment type="similarity">
    <text evidence="2">Belongs to the NUP210 family.</text>
</comment>
<dbReference type="InterPro" id="IPR008964">
    <property type="entry name" value="Invasin/intimin_cell_adhesion"/>
</dbReference>
<evidence type="ECO:0000256" key="2">
    <source>
        <dbReference type="ARBA" id="ARBA00007313"/>
    </source>
</evidence>
<feature type="domain" description="NUP210 Ig-like" evidence="10">
    <location>
        <begin position="1309"/>
        <end position="1410"/>
    </location>
</feature>
<keyword evidence="5" id="KW-1133">Transmembrane helix</keyword>
<evidence type="ECO:0000259" key="17">
    <source>
        <dbReference type="Pfam" id="PF24991"/>
    </source>
</evidence>
<feature type="chain" id="PRO_5003266416" evidence="9">
    <location>
        <begin position="23"/>
        <end position="1428"/>
    </location>
</feature>
<dbReference type="InterPro" id="IPR055099">
    <property type="entry name" value="Ig_NUP210_7th"/>
</dbReference>
<evidence type="ECO:0000256" key="5">
    <source>
        <dbReference type="ARBA" id="ARBA00022989"/>
    </source>
</evidence>
<feature type="domain" description="NUP210 Ig-like" evidence="11">
    <location>
        <begin position="621"/>
        <end position="716"/>
    </location>
</feature>
<evidence type="ECO:0000256" key="8">
    <source>
        <dbReference type="ARBA" id="ARBA00023242"/>
    </source>
</evidence>
<feature type="domain" description="NUP210 Ig-like" evidence="12">
    <location>
        <begin position="234"/>
        <end position="328"/>
    </location>
</feature>
<dbReference type="Pfam" id="PF22969">
    <property type="entry name" value="Ig_NUP210_2nd"/>
    <property type="match status" value="1"/>
</dbReference>
<organism evidence="19">
    <name type="scientific">Ascaris suum</name>
    <name type="common">Pig roundworm</name>
    <name type="synonym">Ascaris lumbricoides</name>
    <dbReference type="NCBI Taxonomy" id="6253"/>
    <lineage>
        <taxon>Eukaryota</taxon>
        <taxon>Metazoa</taxon>
        <taxon>Ecdysozoa</taxon>
        <taxon>Nematoda</taxon>
        <taxon>Chromadorea</taxon>
        <taxon>Rhabditida</taxon>
        <taxon>Spirurina</taxon>
        <taxon>Ascaridomorpha</taxon>
        <taxon>Ascaridoidea</taxon>
        <taxon>Ascarididae</taxon>
        <taxon>Ascaris</taxon>
    </lineage>
</organism>
<dbReference type="Pfam" id="PF22962">
    <property type="entry name" value="Ig_NUP210_7th"/>
    <property type="match status" value="1"/>
</dbReference>
<reference evidence="19" key="1">
    <citation type="journal article" date="2011" name="Genome Res.">
        <title>Deep small RNA sequencing from the nematode Ascaris reveals conservation, functional diversification, and novel developmental profiles.</title>
        <authorList>
            <person name="Wang J."/>
            <person name="Czech B."/>
            <person name="Crunk A."/>
            <person name="Wallace A."/>
            <person name="Mitreva M."/>
            <person name="Hannon G.J."/>
            <person name="Davis R.E."/>
        </authorList>
    </citation>
    <scope>NUCLEOTIDE SEQUENCE</scope>
</reference>
<feature type="domain" description="NUP210 fourth Ig-like" evidence="17">
    <location>
        <begin position="337"/>
        <end position="415"/>
    </location>
</feature>
<dbReference type="InterPro" id="IPR045197">
    <property type="entry name" value="NUP210-like"/>
</dbReference>
<dbReference type="Pfam" id="PF24935">
    <property type="entry name" value="Ig_NUP210_6th"/>
    <property type="match status" value="1"/>
</dbReference>
<dbReference type="InterPro" id="IPR055096">
    <property type="entry name" value="Ig_NUP210_1st"/>
</dbReference>
<feature type="signal peptide" evidence="9">
    <location>
        <begin position="1"/>
        <end position="22"/>
    </location>
</feature>
<feature type="domain" description="NUP210 Ig-like" evidence="16">
    <location>
        <begin position="520"/>
        <end position="605"/>
    </location>
</feature>
<dbReference type="EMBL" id="JI164744">
    <property type="protein sequence ID" value="ADY40525.1"/>
    <property type="molecule type" value="mRNA"/>
</dbReference>
<evidence type="ECO:0000259" key="14">
    <source>
        <dbReference type="Pfam" id="PF22969"/>
    </source>
</evidence>
<dbReference type="Pfam" id="PF24902">
    <property type="entry name" value="Ig_NUP210_9th"/>
    <property type="match status" value="1"/>
</dbReference>
<dbReference type="PANTHER" id="PTHR23019:SF0">
    <property type="entry name" value="NUCLEAR PORE MEMBRANE GLYCOPROTEIN 210"/>
    <property type="match status" value="1"/>
</dbReference>
<dbReference type="InterPro" id="IPR056899">
    <property type="entry name" value="Ig_NUP210_9th"/>
</dbReference>
<evidence type="ECO:0000259" key="15">
    <source>
        <dbReference type="Pfam" id="PF24902"/>
    </source>
</evidence>
<evidence type="ECO:0000259" key="18">
    <source>
        <dbReference type="Pfam" id="PF26181"/>
    </source>
</evidence>
<dbReference type="Pfam" id="PF24991">
    <property type="entry name" value="Ig_NUP210_4th"/>
    <property type="match status" value="1"/>
</dbReference>
<dbReference type="Gene3D" id="2.60.40.1080">
    <property type="match status" value="1"/>
</dbReference>
<dbReference type="InterPro" id="IPR055094">
    <property type="entry name" value="NUP210_Ig15"/>
</dbReference>
<dbReference type="Pfam" id="PF26182">
    <property type="entry name" value="Ig_NUP210_5th"/>
    <property type="match status" value="1"/>
</dbReference>
<keyword evidence="3" id="KW-0812">Transmembrane</keyword>
<proteinExistence type="evidence at transcript level"/>
<dbReference type="GO" id="GO:0031965">
    <property type="term" value="C:nuclear membrane"/>
    <property type="evidence" value="ECO:0007669"/>
    <property type="project" value="UniProtKB-SubCell"/>
</dbReference>